<accession>A0A511DFS3</accession>
<evidence type="ECO:0000313" key="2">
    <source>
        <dbReference type="Proteomes" id="UP000321685"/>
    </source>
</evidence>
<reference evidence="1 2" key="1">
    <citation type="submission" date="2019-07" db="EMBL/GenBank/DDBJ databases">
        <title>Whole genome shotgun sequence of Pseudonocardia sulfidoxydans NBRC 16205.</title>
        <authorList>
            <person name="Hosoyama A."/>
            <person name="Uohara A."/>
            <person name="Ohji S."/>
            <person name="Ichikawa N."/>
        </authorList>
    </citation>
    <scope>NUCLEOTIDE SEQUENCE [LARGE SCALE GENOMIC DNA]</scope>
    <source>
        <strain evidence="1 2">NBRC 16205</strain>
    </source>
</reference>
<evidence type="ECO:0000313" key="1">
    <source>
        <dbReference type="EMBL" id="GEL23629.1"/>
    </source>
</evidence>
<dbReference type="Proteomes" id="UP000321685">
    <property type="component" value="Unassembled WGS sequence"/>
</dbReference>
<name>A0A511DFS3_9PSEU</name>
<organism evidence="1 2">
    <name type="scientific">Pseudonocardia sulfidoxydans NBRC 16205</name>
    <dbReference type="NCBI Taxonomy" id="1223511"/>
    <lineage>
        <taxon>Bacteria</taxon>
        <taxon>Bacillati</taxon>
        <taxon>Actinomycetota</taxon>
        <taxon>Actinomycetes</taxon>
        <taxon>Pseudonocardiales</taxon>
        <taxon>Pseudonocardiaceae</taxon>
        <taxon>Pseudonocardia</taxon>
    </lineage>
</organism>
<comment type="caution">
    <text evidence="1">The sequence shown here is derived from an EMBL/GenBank/DDBJ whole genome shotgun (WGS) entry which is preliminary data.</text>
</comment>
<gene>
    <name evidence="1" type="ORF">PSU4_25830</name>
</gene>
<proteinExistence type="predicted"/>
<keyword evidence="2" id="KW-1185">Reference proteome</keyword>
<protein>
    <submittedName>
        <fullName evidence="1">Uncharacterized protein</fullName>
    </submittedName>
</protein>
<dbReference type="EMBL" id="BJVJ01000021">
    <property type="protein sequence ID" value="GEL23629.1"/>
    <property type="molecule type" value="Genomic_DNA"/>
</dbReference>
<sequence>MRAVAQLSLFSAEARPVRRTDLAGLLCGPGRIVRFGSGTTARLSIDVADAVRARAVRAAAAAVGLRLEAEPAEDGTVSLRSAFRCDLVSLALAWSRDDAKHVPDDLQLDGSVLRLWALASGRADMRGGYLLALDPEAPHTHRPLVAAAYRAGVSPARVGTDDAPALRISGAARVRRLVELVGPVPERVPAADWPRSWGRGL</sequence>
<dbReference type="AlphaFoldDB" id="A0A511DFS3"/>